<evidence type="ECO:0000256" key="1">
    <source>
        <dbReference type="SAM" id="MobiDB-lite"/>
    </source>
</evidence>
<dbReference type="CDD" id="cd08570">
    <property type="entry name" value="GDPD_YPL206cp_fungi"/>
    <property type="match status" value="1"/>
</dbReference>
<keyword evidence="4" id="KW-1185">Reference proteome</keyword>
<dbReference type="Pfam" id="PF03009">
    <property type="entry name" value="GDPD"/>
    <property type="match status" value="1"/>
</dbReference>
<dbReference type="GO" id="GO:0008081">
    <property type="term" value="F:phosphoric diester hydrolase activity"/>
    <property type="evidence" value="ECO:0007669"/>
    <property type="project" value="InterPro"/>
</dbReference>
<dbReference type="Proteomes" id="UP000279259">
    <property type="component" value="Unassembled WGS sequence"/>
</dbReference>
<dbReference type="OrthoDB" id="1058301at2759"/>
<feature type="region of interest" description="Disordered" evidence="1">
    <location>
        <begin position="1"/>
        <end position="29"/>
    </location>
</feature>
<feature type="compositionally biased region" description="Polar residues" evidence="1">
    <location>
        <begin position="20"/>
        <end position="29"/>
    </location>
</feature>
<reference evidence="3 4" key="1">
    <citation type="submission" date="2018-11" db="EMBL/GenBank/DDBJ databases">
        <title>Genome sequence of Saitozyma podzolica DSM 27192.</title>
        <authorList>
            <person name="Aliyu H."/>
            <person name="Gorte O."/>
            <person name="Ochsenreither K."/>
        </authorList>
    </citation>
    <scope>NUCLEOTIDE SEQUENCE [LARGE SCALE GENOMIC DNA]</scope>
    <source>
        <strain evidence="3 4">DSM 27192</strain>
    </source>
</reference>
<dbReference type="EMBL" id="RSCD01000001">
    <property type="protein sequence ID" value="RSH95433.1"/>
    <property type="molecule type" value="Genomic_DNA"/>
</dbReference>
<evidence type="ECO:0000259" key="2">
    <source>
        <dbReference type="PROSITE" id="PS51704"/>
    </source>
</evidence>
<evidence type="ECO:0000313" key="3">
    <source>
        <dbReference type="EMBL" id="RSH95433.1"/>
    </source>
</evidence>
<dbReference type="PROSITE" id="PS51704">
    <property type="entry name" value="GP_PDE"/>
    <property type="match status" value="1"/>
</dbReference>
<dbReference type="STRING" id="1890683.A0A427YWC1"/>
<dbReference type="GO" id="GO:0006629">
    <property type="term" value="P:lipid metabolic process"/>
    <property type="evidence" value="ECO:0007669"/>
    <property type="project" value="InterPro"/>
</dbReference>
<comment type="caution">
    <text evidence="3">The sequence shown here is derived from an EMBL/GenBank/DDBJ whole genome shotgun (WGS) entry which is preliminary data.</text>
</comment>
<accession>A0A427YWC1</accession>
<dbReference type="AlphaFoldDB" id="A0A427YWC1"/>
<evidence type="ECO:0000313" key="4">
    <source>
        <dbReference type="Proteomes" id="UP000279259"/>
    </source>
</evidence>
<dbReference type="SUPFAM" id="SSF51695">
    <property type="entry name" value="PLC-like phosphodiesterases"/>
    <property type="match status" value="1"/>
</dbReference>
<gene>
    <name evidence="3" type="ORF">EHS25_000523</name>
</gene>
<dbReference type="InterPro" id="IPR017946">
    <property type="entry name" value="PLC-like_Pdiesterase_TIM-brl"/>
</dbReference>
<sequence>MSNPTHLKPDAAASLGTPALSPSTSANASPAFSTILESPSLEPLDLDNASQWRMPECWGHRGASATYPENTRASFVEACKQGADGIETDIHITADNVLVLFHDPKLDRTTTGTGRIREQPWKGVLEHVRTREEPVQPIPLFSEVLDILLLPENAHVKLNLDCKVDNDAVKLFTLVRDVIQGFPNWQTTLAPRVVLGLWHPKFLQPASTLLPYLPRYAISMSLPQSRRYFWDTVHGFSVYYEALATADGQRFLAECHAAGKGVCAWTVNGREEMRECARWGVRSIITDKPALWRGIKQQASGIIADRNKALRPTLQTYILPWVSRKNYWFDVANEARKETEYLEKEGGRFDDVEIPELSLDVARVANAKANANVSNVL</sequence>
<protein>
    <recommendedName>
        <fullName evidence="2">GP-PDE domain-containing protein</fullName>
    </recommendedName>
</protein>
<proteinExistence type="predicted"/>
<organism evidence="3 4">
    <name type="scientific">Saitozyma podzolica</name>
    <dbReference type="NCBI Taxonomy" id="1890683"/>
    <lineage>
        <taxon>Eukaryota</taxon>
        <taxon>Fungi</taxon>
        <taxon>Dikarya</taxon>
        <taxon>Basidiomycota</taxon>
        <taxon>Agaricomycotina</taxon>
        <taxon>Tremellomycetes</taxon>
        <taxon>Tremellales</taxon>
        <taxon>Trimorphomycetaceae</taxon>
        <taxon>Saitozyma</taxon>
    </lineage>
</organism>
<name>A0A427YWC1_9TREE</name>
<feature type="domain" description="GP-PDE" evidence="2">
    <location>
        <begin position="55"/>
        <end position="296"/>
    </location>
</feature>
<dbReference type="InterPro" id="IPR030395">
    <property type="entry name" value="GP_PDE_dom"/>
</dbReference>
<dbReference type="Gene3D" id="3.20.20.190">
    <property type="entry name" value="Phosphatidylinositol (PI) phosphodiesterase"/>
    <property type="match status" value="1"/>
</dbReference>